<sequence>MAQSSFNGSVAPGGVAGHRMSRRNLLRGAAIGAGAVALPSLLAACDSGPGSDPKTIRLGSNSSDAVPKKAFADAFAAYQKQSKEGRSIKVNTVDHNTFQENINRYLQGKPDDVFMWFAGYRMQFFAQKGLLYDISDLWQGFQGFSDALKAQSTGADGKQYFVPYYYYPWAVFHRASLFQEHGYTAPKTFDQYVDLAKQMRKDKLDPIAFCDKDGWPAMGTFDYLNMRSNGYEFHKSLMAGKEAWTDKRVKNVFDSWRRILPYCQQGANGRTWQEAARSLQKKQSGMAVFGLPHVGQQFPAADQGDIAFFPFPEMDPQYGQDAVEAPIDGFLLAKNAMELKNKQSMESAKDLLKWLATPQAEDVYLAGDPNNIAVNSGADISKYSPLQKKAVELVSGAKQISQFLDRDTRPDFASTVMIPAIQKFIGNPNDVDGLVNDIERQKKSIFASEG</sequence>
<accession>A0A387HLH8</accession>
<dbReference type="Proteomes" id="UP000271554">
    <property type="component" value="Chromosome"/>
</dbReference>
<dbReference type="EMBL" id="CP032698">
    <property type="protein sequence ID" value="AYG84349.1"/>
    <property type="molecule type" value="Genomic_DNA"/>
</dbReference>
<gene>
    <name evidence="1" type="primary">msmE_4</name>
    <name evidence="1" type="ORF">DWB77_06563</name>
</gene>
<evidence type="ECO:0000313" key="2">
    <source>
        <dbReference type="Proteomes" id="UP000271554"/>
    </source>
</evidence>
<name>A0A387HLH8_9ACTN</name>
<protein>
    <submittedName>
        <fullName evidence="1">Multiple sugar-binding protein</fullName>
    </submittedName>
</protein>
<evidence type="ECO:0000313" key="1">
    <source>
        <dbReference type="EMBL" id="AYG84349.1"/>
    </source>
</evidence>
<dbReference type="Gene3D" id="3.40.190.10">
    <property type="entry name" value="Periplasmic binding protein-like II"/>
    <property type="match status" value="2"/>
</dbReference>
<dbReference type="PROSITE" id="PS51318">
    <property type="entry name" value="TAT"/>
    <property type="match status" value="1"/>
</dbReference>
<reference evidence="1 2" key="1">
    <citation type="submission" date="2018-10" db="EMBL/GenBank/DDBJ databases">
        <title>Relationship between Morphology and Antimicrobial Activity in Streptomyces.</title>
        <authorList>
            <person name="Kang H.J."/>
            <person name="Kim S.B."/>
        </authorList>
    </citation>
    <scope>NUCLEOTIDE SEQUENCE [LARGE SCALE GENOMIC DNA]</scope>
    <source>
        <strain evidence="1 2">BH38</strain>
    </source>
</reference>
<dbReference type="PANTHER" id="PTHR43649">
    <property type="entry name" value="ARABINOSE-BINDING PROTEIN-RELATED"/>
    <property type="match status" value="1"/>
</dbReference>
<dbReference type="KEGG" id="shun:DWB77_06563"/>
<dbReference type="InterPro" id="IPR006059">
    <property type="entry name" value="SBP"/>
</dbReference>
<dbReference type="InterPro" id="IPR050490">
    <property type="entry name" value="Bact_solute-bd_prot1"/>
</dbReference>
<keyword evidence="2" id="KW-1185">Reference proteome</keyword>
<dbReference type="Pfam" id="PF13416">
    <property type="entry name" value="SBP_bac_8"/>
    <property type="match status" value="1"/>
</dbReference>
<organism evidence="1 2">
    <name type="scientific">Streptomyces hundungensis</name>
    <dbReference type="NCBI Taxonomy" id="1077946"/>
    <lineage>
        <taxon>Bacteria</taxon>
        <taxon>Bacillati</taxon>
        <taxon>Actinomycetota</taxon>
        <taxon>Actinomycetes</taxon>
        <taxon>Kitasatosporales</taxon>
        <taxon>Streptomycetaceae</taxon>
        <taxon>Streptomyces</taxon>
    </lineage>
</organism>
<dbReference type="SUPFAM" id="SSF53850">
    <property type="entry name" value="Periplasmic binding protein-like II"/>
    <property type="match status" value="1"/>
</dbReference>
<proteinExistence type="predicted"/>
<dbReference type="InterPro" id="IPR006311">
    <property type="entry name" value="TAT_signal"/>
</dbReference>
<dbReference type="AlphaFoldDB" id="A0A387HLH8"/>